<accession>A0A177GCI7</accession>
<name>A0A177GCI7_9PROT</name>
<evidence type="ECO:0000313" key="1">
    <source>
        <dbReference type="EMBL" id="OAG77034.1"/>
    </source>
</evidence>
<evidence type="ECO:0000313" key="2">
    <source>
        <dbReference type="Proteomes" id="UP000077349"/>
    </source>
</evidence>
<proteinExistence type="predicted"/>
<dbReference type="PATRIC" id="fig|178901.16.peg.2996"/>
<sequence length="113" mass="12609">MISDRPADVADRGVPRHWKGDFHQRGAGVLNTVVYALNMRARKTGAGEFQPKNSINFLSKMSSMVSRRPIESDLTSPDRNDGPLSLQTAKTYYSQAHPSRMPVNYKETLSSVN</sequence>
<dbReference type="Proteomes" id="UP000077349">
    <property type="component" value="Unassembled WGS sequence"/>
</dbReference>
<protein>
    <submittedName>
        <fullName evidence="1">Uncharacterized protein</fullName>
    </submittedName>
</protein>
<gene>
    <name evidence="1" type="ORF">Amal_02812</name>
</gene>
<dbReference type="AlphaFoldDB" id="A0A177GCI7"/>
<comment type="caution">
    <text evidence="1">The sequence shown here is derived from an EMBL/GenBank/DDBJ whole genome shotgun (WGS) entry which is preliminary data.</text>
</comment>
<organism evidence="1 2">
    <name type="scientific">Acetobacter malorum</name>
    <dbReference type="NCBI Taxonomy" id="178901"/>
    <lineage>
        <taxon>Bacteria</taxon>
        <taxon>Pseudomonadati</taxon>
        <taxon>Pseudomonadota</taxon>
        <taxon>Alphaproteobacteria</taxon>
        <taxon>Acetobacterales</taxon>
        <taxon>Acetobacteraceae</taxon>
        <taxon>Acetobacter</taxon>
    </lineage>
</organism>
<reference evidence="1 2" key="1">
    <citation type="submission" date="2016-03" db="EMBL/GenBank/DDBJ databases">
        <title>Draft genome sequence of Acetobacter malorum CECT 7742, a strain isolated from strawberry vinegar.</title>
        <authorList>
            <person name="Sainz F."/>
            <person name="Mas A."/>
            <person name="Torija M.J."/>
        </authorList>
    </citation>
    <scope>NUCLEOTIDE SEQUENCE [LARGE SCALE GENOMIC DNA]</scope>
    <source>
        <strain evidence="1 2">CECT 7742</strain>
    </source>
</reference>
<dbReference type="EMBL" id="LVHD01000018">
    <property type="protein sequence ID" value="OAG77034.1"/>
    <property type="molecule type" value="Genomic_DNA"/>
</dbReference>